<dbReference type="GO" id="GO:0005829">
    <property type="term" value="C:cytosol"/>
    <property type="evidence" value="ECO:0007669"/>
    <property type="project" value="TreeGrafter"/>
</dbReference>
<dbReference type="SUPFAM" id="SSF51430">
    <property type="entry name" value="NAD(P)-linked oxidoreductase"/>
    <property type="match status" value="1"/>
</dbReference>
<reference evidence="3" key="1">
    <citation type="submission" date="2020-11" db="EMBL/GenBank/DDBJ databases">
        <title>Sequencing the genomes of 1000 actinobacteria strains.</title>
        <authorList>
            <person name="Klenk H.-P."/>
        </authorList>
    </citation>
    <scope>NUCLEOTIDE SEQUENCE</scope>
    <source>
        <strain evidence="3">DSM 45356</strain>
    </source>
</reference>
<dbReference type="Pfam" id="PF00248">
    <property type="entry name" value="Aldo_ket_red"/>
    <property type="match status" value="1"/>
</dbReference>
<dbReference type="InterPro" id="IPR036812">
    <property type="entry name" value="NAD(P)_OxRdtase_dom_sf"/>
</dbReference>
<evidence type="ECO:0000256" key="1">
    <source>
        <dbReference type="SAM" id="MobiDB-lite"/>
    </source>
</evidence>
<comment type="caution">
    <text evidence="3">The sequence shown here is derived from an EMBL/GenBank/DDBJ whole genome shotgun (WGS) entry which is preliminary data.</text>
</comment>
<dbReference type="Gene3D" id="3.20.20.100">
    <property type="entry name" value="NADP-dependent oxidoreductase domain"/>
    <property type="match status" value="1"/>
</dbReference>
<accession>A0A8J7GJA8</accession>
<sequence length="102" mass="10656">MTAGERVRLGRTDLRVTRLGLGLAPIGGLFTAVPDAQALATVDRAWDRGLRLYDTAPLYGYGRSEQLAGRALSPRPHGDGGLPGLSRSASSVTSSSHAPASR</sequence>
<evidence type="ECO:0000313" key="3">
    <source>
        <dbReference type="EMBL" id="MBG6137675.1"/>
    </source>
</evidence>
<dbReference type="PANTHER" id="PTHR42686">
    <property type="entry name" value="GH17980P-RELATED"/>
    <property type="match status" value="1"/>
</dbReference>
<feature type="compositionally biased region" description="Low complexity" evidence="1">
    <location>
        <begin position="86"/>
        <end position="102"/>
    </location>
</feature>
<protein>
    <submittedName>
        <fullName evidence="3">Aryl-alcohol dehydrogenase-like predicted oxidoreductase</fullName>
    </submittedName>
</protein>
<proteinExistence type="predicted"/>
<dbReference type="GO" id="GO:0016491">
    <property type="term" value="F:oxidoreductase activity"/>
    <property type="evidence" value="ECO:0007669"/>
    <property type="project" value="InterPro"/>
</dbReference>
<dbReference type="Proteomes" id="UP000622552">
    <property type="component" value="Unassembled WGS sequence"/>
</dbReference>
<dbReference type="EMBL" id="JADOUF010000001">
    <property type="protein sequence ID" value="MBG6137675.1"/>
    <property type="molecule type" value="Genomic_DNA"/>
</dbReference>
<feature type="region of interest" description="Disordered" evidence="1">
    <location>
        <begin position="69"/>
        <end position="102"/>
    </location>
</feature>
<dbReference type="AlphaFoldDB" id="A0A8J7GJA8"/>
<gene>
    <name evidence="3" type="ORF">IW245_003869</name>
</gene>
<dbReference type="RefSeq" id="WP_197004514.1">
    <property type="nucleotide sequence ID" value="NZ_BONS01000024.1"/>
</dbReference>
<feature type="domain" description="NADP-dependent oxidoreductase" evidence="2">
    <location>
        <begin position="18"/>
        <end position="74"/>
    </location>
</feature>
<evidence type="ECO:0000313" key="4">
    <source>
        <dbReference type="Proteomes" id="UP000622552"/>
    </source>
</evidence>
<evidence type="ECO:0000259" key="2">
    <source>
        <dbReference type="Pfam" id="PF00248"/>
    </source>
</evidence>
<dbReference type="InterPro" id="IPR023210">
    <property type="entry name" value="NADP_OxRdtase_dom"/>
</dbReference>
<dbReference type="InterPro" id="IPR020471">
    <property type="entry name" value="AKR"/>
</dbReference>
<dbReference type="PANTHER" id="PTHR42686:SF1">
    <property type="entry name" value="GH17980P-RELATED"/>
    <property type="match status" value="1"/>
</dbReference>
<keyword evidence="4" id="KW-1185">Reference proteome</keyword>
<name>A0A8J7GJA8_9ACTN</name>
<organism evidence="3 4">
    <name type="scientific">Longispora fulva</name>
    <dbReference type="NCBI Taxonomy" id="619741"/>
    <lineage>
        <taxon>Bacteria</taxon>
        <taxon>Bacillati</taxon>
        <taxon>Actinomycetota</taxon>
        <taxon>Actinomycetes</taxon>
        <taxon>Micromonosporales</taxon>
        <taxon>Micromonosporaceae</taxon>
        <taxon>Longispora</taxon>
    </lineage>
</organism>